<protein>
    <submittedName>
        <fullName evidence="2">Uncharacterized protein</fullName>
    </submittedName>
</protein>
<comment type="caution">
    <text evidence="2">The sequence shown here is derived from an EMBL/GenBank/DDBJ whole genome shotgun (WGS) entry which is preliminary data.</text>
</comment>
<reference evidence="2 3" key="1">
    <citation type="submission" date="2009-10" db="EMBL/GenBank/DDBJ databases">
        <authorList>
            <person name="Qin X."/>
            <person name="Bachman B."/>
            <person name="Battles P."/>
            <person name="Bell A."/>
            <person name="Bess C."/>
            <person name="Bickham C."/>
            <person name="Chaboub L."/>
            <person name="Chen D."/>
            <person name="Coyle M."/>
            <person name="Deiros D.R."/>
            <person name="Dinh H."/>
            <person name="Forbes L."/>
            <person name="Fowler G."/>
            <person name="Francisco L."/>
            <person name="Fu Q."/>
            <person name="Gubbala S."/>
            <person name="Hale W."/>
            <person name="Han Y."/>
            <person name="Hemphill L."/>
            <person name="Highlander S.K."/>
            <person name="Hirani K."/>
            <person name="Hogues M."/>
            <person name="Jackson L."/>
            <person name="Jakkamsetti A."/>
            <person name="Javaid M."/>
            <person name="Jiang H."/>
            <person name="Korchina V."/>
            <person name="Kovar C."/>
            <person name="Lara F."/>
            <person name="Lee S."/>
            <person name="Mata R."/>
            <person name="Mathew T."/>
            <person name="Moen C."/>
            <person name="Morales K."/>
            <person name="Munidasa M."/>
            <person name="Nazareth L."/>
            <person name="Ngo R."/>
            <person name="Nguyen L."/>
            <person name="Okwuonu G."/>
            <person name="Ongeri F."/>
            <person name="Patil S."/>
            <person name="Petrosino J."/>
            <person name="Pham C."/>
            <person name="Pham P."/>
            <person name="Pu L.-L."/>
            <person name="Puazo M."/>
            <person name="Raj R."/>
            <person name="Reid J."/>
            <person name="Rouhana J."/>
            <person name="Saada N."/>
            <person name="Shang Y."/>
            <person name="Simmons D."/>
            <person name="Thornton R."/>
            <person name="Warren J."/>
            <person name="Weissenberger G."/>
            <person name="Zhang J."/>
            <person name="Zhang L."/>
            <person name="Zhou C."/>
            <person name="Zhu D."/>
            <person name="Muzny D."/>
            <person name="Worley K."/>
            <person name="Gibbs R."/>
        </authorList>
    </citation>
    <scope>NUCLEOTIDE SEQUENCE [LARGE SCALE GENOMIC DNA]</scope>
    <source>
        <strain evidence="2 3">DSM 17361</strain>
    </source>
</reference>
<accession>D1PT98</accession>
<evidence type="ECO:0000313" key="3">
    <source>
        <dbReference type="Proteomes" id="UP000003160"/>
    </source>
</evidence>
<proteinExistence type="predicted"/>
<name>D1PT98_9BACT</name>
<dbReference type="EMBL" id="ACKS01000011">
    <property type="protein sequence ID" value="EFA45400.1"/>
    <property type="molecule type" value="Genomic_DNA"/>
</dbReference>
<gene>
    <name evidence="2" type="ORF">HMPREF0645_0183</name>
</gene>
<dbReference type="AlphaFoldDB" id="D1PT98"/>
<evidence type="ECO:0000256" key="1">
    <source>
        <dbReference type="SAM" id="MobiDB-lite"/>
    </source>
</evidence>
<dbReference type="RefSeq" id="WP_007175387.1">
    <property type="nucleotide sequence ID" value="NZ_GG704784.1"/>
</dbReference>
<evidence type="ECO:0000313" key="2">
    <source>
        <dbReference type="EMBL" id="EFA45400.1"/>
    </source>
</evidence>
<keyword evidence="3" id="KW-1185">Reference proteome</keyword>
<dbReference type="HOGENOM" id="CLU_1676265_0_0_10"/>
<organism evidence="2 3">
    <name type="scientific">Hallella bergensis DSM 17361</name>
    <dbReference type="NCBI Taxonomy" id="585502"/>
    <lineage>
        <taxon>Bacteria</taxon>
        <taxon>Pseudomonadati</taxon>
        <taxon>Bacteroidota</taxon>
        <taxon>Bacteroidia</taxon>
        <taxon>Bacteroidales</taxon>
        <taxon>Prevotellaceae</taxon>
        <taxon>Hallella</taxon>
    </lineage>
</organism>
<sequence length="157" mass="18041">MNILSKTAAPNLGASHSPAGASAEQFAETQIQAFELRRKALGRLTADVHWLAGRPSNSIRWMSTRRDLVEMIDLAWMQRTLTDRQGRPYSRRQLARRVFAVVGQSMPHSLERVVSQIRERATAELSILYRYQQFVDEPNILQRFCKPRTNTSLIFNI</sequence>
<feature type="region of interest" description="Disordered" evidence="1">
    <location>
        <begin position="1"/>
        <end position="21"/>
    </location>
</feature>
<dbReference type="OrthoDB" id="1071071at2"/>
<dbReference type="Proteomes" id="UP000003160">
    <property type="component" value="Unassembled WGS sequence"/>
</dbReference>